<evidence type="ECO:0000313" key="2">
    <source>
        <dbReference type="EMBL" id="GFD28520.1"/>
    </source>
</evidence>
<dbReference type="AlphaFoldDB" id="A0A699V192"/>
<evidence type="ECO:0000256" key="1">
    <source>
        <dbReference type="SAM" id="MobiDB-lite"/>
    </source>
</evidence>
<feature type="non-terminal residue" evidence="2">
    <location>
        <position position="61"/>
    </location>
</feature>
<accession>A0A699V192</accession>
<feature type="region of interest" description="Disordered" evidence="1">
    <location>
        <begin position="1"/>
        <end position="61"/>
    </location>
</feature>
<comment type="caution">
    <text evidence="2">The sequence shown here is derived from an EMBL/GenBank/DDBJ whole genome shotgun (WGS) entry which is preliminary data.</text>
</comment>
<proteinExistence type="predicted"/>
<name>A0A699V192_TANCI</name>
<organism evidence="2">
    <name type="scientific">Tanacetum cinerariifolium</name>
    <name type="common">Dalmatian daisy</name>
    <name type="synonym">Chrysanthemum cinerariifolium</name>
    <dbReference type="NCBI Taxonomy" id="118510"/>
    <lineage>
        <taxon>Eukaryota</taxon>
        <taxon>Viridiplantae</taxon>
        <taxon>Streptophyta</taxon>
        <taxon>Embryophyta</taxon>
        <taxon>Tracheophyta</taxon>
        <taxon>Spermatophyta</taxon>
        <taxon>Magnoliopsida</taxon>
        <taxon>eudicotyledons</taxon>
        <taxon>Gunneridae</taxon>
        <taxon>Pentapetalae</taxon>
        <taxon>asterids</taxon>
        <taxon>campanulids</taxon>
        <taxon>Asterales</taxon>
        <taxon>Asteraceae</taxon>
        <taxon>Asteroideae</taxon>
        <taxon>Anthemideae</taxon>
        <taxon>Anthemidinae</taxon>
        <taxon>Tanacetum</taxon>
    </lineage>
</organism>
<feature type="compositionally biased region" description="Polar residues" evidence="1">
    <location>
        <begin position="25"/>
        <end position="34"/>
    </location>
</feature>
<protein>
    <submittedName>
        <fullName evidence="2">Uncharacterized protein</fullName>
    </submittedName>
</protein>
<sequence>MIDVNNRRDSVSPPHFFVKKKSRKSQTVTSTLPKSQGPKASGALSKKSKRPKFKNPPTKTK</sequence>
<feature type="compositionally biased region" description="Basic and acidic residues" evidence="1">
    <location>
        <begin position="1"/>
        <end position="10"/>
    </location>
</feature>
<gene>
    <name evidence="2" type="ORF">Tci_900489</name>
</gene>
<reference evidence="2" key="1">
    <citation type="journal article" date="2019" name="Sci. Rep.">
        <title>Draft genome of Tanacetum cinerariifolium, the natural source of mosquito coil.</title>
        <authorList>
            <person name="Yamashiro T."/>
            <person name="Shiraishi A."/>
            <person name="Satake H."/>
            <person name="Nakayama K."/>
        </authorList>
    </citation>
    <scope>NUCLEOTIDE SEQUENCE</scope>
</reference>
<dbReference type="EMBL" id="BKCJ011386208">
    <property type="protein sequence ID" value="GFD28520.1"/>
    <property type="molecule type" value="Genomic_DNA"/>
</dbReference>